<feature type="region of interest" description="Disordered" evidence="2">
    <location>
        <begin position="203"/>
        <end position="242"/>
    </location>
</feature>
<feature type="compositionally biased region" description="Basic residues" evidence="2">
    <location>
        <begin position="218"/>
        <end position="231"/>
    </location>
</feature>
<feature type="region of interest" description="Disordered" evidence="2">
    <location>
        <begin position="365"/>
        <end position="419"/>
    </location>
</feature>
<dbReference type="PANTHER" id="PTHR24330">
    <property type="entry name" value="HOMEOBOX PROTEIN BARH-LIKE"/>
    <property type="match status" value="1"/>
</dbReference>
<name>V5H9T6_IXORI</name>
<feature type="compositionally biased region" description="Low complexity" evidence="2">
    <location>
        <begin position="538"/>
        <end position="558"/>
    </location>
</feature>
<dbReference type="InterPro" id="IPR052145">
    <property type="entry name" value="Mediator/Homeobox_domain"/>
</dbReference>
<feature type="compositionally biased region" description="Pro residues" evidence="2">
    <location>
        <begin position="644"/>
        <end position="675"/>
    </location>
</feature>
<keyword evidence="1" id="KW-0175">Coiled coil</keyword>
<dbReference type="PANTHER" id="PTHR24330:SF19">
    <property type="entry name" value="MEDIATOR OF RNA POLYMERASE II TRANSCRIPTION SUBUNIT 29"/>
    <property type="match status" value="1"/>
</dbReference>
<organism evidence="3">
    <name type="scientific">Ixodes ricinus</name>
    <name type="common">Common tick</name>
    <name type="synonym">Acarus ricinus</name>
    <dbReference type="NCBI Taxonomy" id="34613"/>
    <lineage>
        <taxon>Eukaryota</taxon>
        <taxon>Metazoa</taxon>
        <taxon>Ecdysozoa</taxon>
        <taxon>Arthropoda</taxon>
        <taxon>Chelicerata</taxon>
        <taxon>Arachnida</taxon>
        <taxon>Acari</taxon>
        <taxon>Parasitiformes</taxon>
        <taxon>Ixodida</taxon>
        <taxon>Ixodoidea</taxon>
        <taxon>Ixodidae</taxon>
        <taxon>Ixodinae</taxon>
        <taxon>Ixodes</taxon>
    </lineage>
</organism>
<feature type="region of interest" description="Disordered" evidence="2">
    <location>
        <begin position="437"/>
        <end position="494"/>
    </location>
</feature>
<evidence type="ECO:0000256" key="1">
    <source>
        <dbReference type="SAM" id="Coils"/>
    </source>
</evidence>
<dbReference type="AlphaFoldDB" id="V5H9T6"/>
<accession>V5H9T6</accession>
<sequence length="790" mass="87560">MSIRKRYMCLVLLGIYLETQLTAILTYNRVLEYPLFVWMALFYNKPSVYRRLVNHSLSKTSDMKYLPLVPILQLLRECVGWQPVKEIFHTNDAGLYPIRVNPVKGLKRLFSELPNDIRNSPIYSIDFIRNYLRIYELVELIRSPIWENCRYVYVDNLELITIEYLRIEAITPDGFECIGDMPIADEYDIDNVRVMCKSPRRIPPAEEAVDRQPPPQHQQRRRRRRRRHHHQQQQQGPPPRADMELDLELVRRAQRQGDQNHPPVDYDQLNVAMDELRQEIEDEIQGLQDGEIQPQYNYVIPRHQPPQDEEPANLNVAAEGGILGEAIRRIENEIVNEQPRGGLFMQEAAFDGFDVAVPSQSISINVSPLRTPTTPAPDFTPLLPQMHEPQLPRELARGPPVAEKPKQPPRPRPASPPYADIRRLYEPRGAIPKLIQPVGVVRNRDDGSPIPNVPEPEFDPQEYITSPSISPPPPPLPTTSPPALHSRQPTPGAAAAAQFILQQPIPGAEAAAAAQFLLQQPTPGAEAAAAAAQFLSRQPTPGAAAAPPQLLSQQPTPGAEAASAAQFLPRQPTPGAGAAAAQFLSRQPTPGAGAEAAAQFLSQQPTPGAEAAAAQFLSRQPTPGAAAAAAQFLSRQPTPGAAAAPPPPPPPPPPPQGPMPPLPPQGPMPALPPLPRVNTHIDVPTPPVLTEPHQIKVADLENIKSTLRKIDKKPKVVQNKLPKFFDGMSKMIPEHIKNDPKKLAEMEKRYVEGQKEKEEYLTGVLGKRRSAVIDTSASDEDVITDSEWEK</sequence>
<feature type="compositionally biased region" description="Pro residues" evidence="2">
    <location>
        <begin position="469"/>
        <end position="480"/>
    </location>
</feature>
<evidence type="ECO:0000313" key="3">
    <source>
        <dbReference type="EMBL" id="JAB71482.1"/>
    </source>
</evidence>
<dbReference type="EMBL" id="GANP01012986">
    <property type="protein sequence ID" value="JAB71482.1"/>
    <property type="molecule type" value="mRNA"/>
</dbReference>
<feature type="coiled-coil region" evidence="1">
    <location>
        <begin position="266"/>
        <end position="293"/>
    </location>
</feature>
<evidence type="ECO:0000256" key="2">
    <source>
        <dbReference type="SAM" id="MobiDB-lite"/>
    </source>
</evidence>
<protein>
    <submittedName>
        <fullName evidence="3">Putative structural constituent of cell wall</fullName>
    </submittedName>
</protein>
<feature type="region of interest" description="Disordered" evidence="2">
    <location>
        <begin position="538"/>
        <end position="690"/>
    </location>
</feature>
<reference evidence="3" key="1">
    <citation type="journal article" date="2015" name="Sci. Rep.">
        <title>Tissue- and time-dependent transcription in Ixodes ricinus salivary glands and midguts when blood feeding on the vertebrate host.</title>
        <authorList>
            <person name="Kotsyfakis M."/>
            <person name="Schwarz A."/>
            <person name="Erhart J."/>
            <person name="Ribeiro J.M."/>
        </authorList>
    </citation>
    <scope>NUCLEOTIDE SEQUENCE</scope>
    <source>
        <tissue evidence="3">Salivary gland and midgut</tissue>
    </source>
</reference>
<proteinExistence type="evidence at transcript level"/>